<name>A0A481Z0B6_9VIRU</name>
<dbReference type="InterPro" id="IPR043916">
    <property type="entry name" value="P8_CR"/>
</dbReference>
<feature type="region of interest" description="Disordered" evidence="1">
    <location>
        <begin position="228"/>
        <end position="253"/>
    </location>
</feature>
<evidence type="ECO:0000313" key="3">
    <source>
        <dbReference type="EMBL" id="QBK88953.1"/>
    </source>
</evidence>
<accession>A0A481Z0B6</accession>
<gene>
    <name evidence="3" type="ORF">LCMiAC02_00460</name>
</gene>
<proteinExistence type="predicted"/>
<feature type="domain" description="Minor capsid protein P8 central region" evidence="2">
    <location>
        <begin position="71"/>
        <end position="192"/>
    </location>
</feature>
<dbReference type="Pfam" id="PF19065">
    <property type="entry name" value="P8_CR"/>
    <property type="match status" value="1"/>
</dbReference>
<reference evidence="3" key="1">
    <citation type="journal article" date="2019" name="MBio">
        <title>Virus Genomes from Deep Sea Sediments Expand the Ocean Megavirome and Support Independent Origins of Viral Gigantism.</title>
        <authorList>
            <person name="Backstrom D."/>
            <person name="Yutin N."/>
            <person name="Jorgensen S.L."/>
            <person name="Dharamshi J."/>
            <person name="Homa F."/>
            <person name="Zaremba-Niedwiedzka K."/>
            <person name="Spang A."/>
            <person name="Wolf Y.I."/>
            <person name="Koonin E.V."/>
            <person name="Ettema T.J."/>
        </authorList>
    </citation>
    <scope>NUCLEOTIDE SEQUENCE</scope>
</reference>
<protein>
    <recommendedName>
        <fullName evidence="2">Minor capsid protein P8 central region domain-containing protein</fullName>
    </recommendedName>
</protein>
<evidence type="ECO:0000256" key="1">
    <source>
        <dbReference type="SAM" id="MobiDB-lite"/>
    </source>
</evidence>
<dbReference type="EMBL" id="MK500406">
    <property type="protein sequence ID" value="QBK88953.1"/>
    <property type="molecule type" value="Genomic_DNA"/>
</dbReference>
<sequence>MNYKSYAYYDNKPPYYNKKHEAYYDTGSGIPQLTKNNMTIQDLFRTPFLLIDDHPNTDFRNMAEEALKGIQTQSDLSKLFFSDRNIKRIQRKIKSAVFRRTKGKYRLDTDQDPSDVFIIMRAIYMEHSRFLPGETVRQVKRLNDKVINDHVADIISNIKQYYGYLEEINKPLTPIPRPINVSNAGRLALPSITTTWGVEDVNIVDKLPLLPPHYNTVNVVNNPRRLSSPQYYSGANVNNSNRSPLPSQQYKRE</sequence>
<evidence type="ECO:0000259" key="2">
    <source>
        <dbReference type="Pfam" id="PF19065"/>
    </source>
</evidence>
<organism evidence="3">
    <name type="scientific">Mimivirus LCMiAC02</name>
    <dbReference type="NCBI Taxonomy" id="2506609"/>
    <lineage>
        <taxon>Viruses</taxon>
        <taxon>Varidnaviria</taxon>
        <taxon>Bamfordvirae</taxon>
        <taxon>Nucleocytoviricota</taxon>
        <taxon>Megaviricetes</taxon>
        <taxon>Imitervirales</taxon>
        <taxon>Mimiviridae</taxon>
        <taxon>Klosneuvirinae</taxon>
    </lineage>
</organism>